<dbReference type="AlphaFoldDB" id="A0AA40EQN6"/>
<proteinExistence type="predicted"/>
<dbReference type="InterPro" id="IPR036047">
    <property type="entry name" value="F-box-like_dom_sf"/>
</dbReference>
<keyword evidence="3" id="KW-1185">Reference proteome</keyword>
<evidence type="ECO:0000313" key="2">
    <source>
        <dbReference type="EMBL" id="KAK0743726.1"/>
    </source>
</evidence>
<sequence length="90" mass="10665">MDHLAQLLAEIVHDIFKLLDPRDLFVVPMTCRYLYDFIKDNQILHKDNYYRVLDEPPTTDLDWVQEIYDVARLQTICSRYGGSVTYTPLL</sequence>
<dbReference type="Gene3D" id="1.20.1280.50">
    <property type="match status" value="1"/>
</dbReference>
<evidence type="ECO:0000313" key="3">
    <source>
        <dbReference type="Proteomes" id="UP001172155"/>
    </source>
</evidence>
<evidence type="ECO:0000259" key="1">
    <source>
        <dbReference type="PROSITE" id="PS50181"/>
    </source>
</evidence>
<name>A0AA40EQN6_9PEZI</name>
<gene>
    <name evidence="2" type="ORF">B0T18DRAFT_430952</name>
</gene>
<dbReference type="InterPro" id="IPR001810">
    <property type="entry name" value="F-box_dom"/>
</dbReference>
<accession>A0AA40EQN6</accession>
<dbReference type="PROSITE" id="PS50181">
    <property type="entry name" value="FBOX"/>
    <property type="match status" value="1"/>
</dbReference>
<organism evidence="2 3">
    <name type="scientific">Schizothecium vesticola</name>
    <dbReference type="NCBI Taxonomy" id="314040"/>
    <lineage>
        <taxon>Eukaryota</taxon>
        <taxon>Fungi</taxon>
        <taxon>Dikarya</taxon>
        <taxon>Ascomycota</taxon>
        <taxon>Pezizomycotina</taxon>
        <taxon>Sordariomycetes</taxon>
        <taxon>Sordariomycetidae</taxon>
        <taxon>Sordariales</taxon>
        <taxon>Schizotheciaceae</taxon>
        <taxon>Schizothecium</taxon>
    </lineage>
</organism>
<feature type="domain" description="F-box" evidence="1">
    <location>
        <begin position="1"/>
        <end position="53"/>
    </location>
</feature>
<comment type="caution">
    <text evidence="2">The sequence shown here is derived from an EMBL/GenBank/DDBJ whole genome shotgun (WGS) entry which is preliminary data.</text>
</comment>
<dbReference type="CDD" id="cd09917">
    <property type="entry name" value="F-box_SF"/>
    <property type="match status" value="1"/>
</dbReference>
<dbReference type="SUPFAM" id="SSF81383">
    <property type="entry name" value="F-box domain"/>
    <property type="match status" value="1"/>
</dbReference>
<reference evidence="2" key="1">
    <citation type="submission" date="2023-06" db="EMBL/GenBank/DDBJ databases">
        <title>Genome-scale phylogeny and comparative genomics of the fungal order Sordariales.</title>
        <authorList>
            <consortium name="Lawrence Berkeley National Laboratory"/>
            <person name="Hensen N."/>
            <person name="Bonometti L."/>
            <person name="Westerberg I."/>
            <person name="Brannstrom I.O."/>
            <person name="Guillou S."/>
            <person name="Cros-Aarteil S."/>
            <person name="Calhoun S."/>
            <person name="Haridas S."/>
            <person name="Kuo A."/>
            <person name="Mondo S."/>
            <person name="Pangilinan J."/>
            <person name="Riley R."/>
            <person name="LaButti K."/>
            <person name="Andreopoulos B."/>
            <person name="Lipzen A."/>
            <person name="Chen C."/>
            <person name="Yanf M."/>
            <person name="Daum C."/>
            <person name="Ng V."/>
            <person name="Clum A."/>
            <person name="Steindorff A."/>
            <person name="Ohm R."/>
            <person name="Martin F."/>
            <person name="Silar P."/>
            <person name="Natvig D."/>
            <person name="Lalanne C."/>
            <person name="Gautier V."/>
            <person name="Ament-velasquez S.L."/>
            <person name="Kruys A."/>
            <person name="Hutchinson M.I."/>
            <person name="Powell A.J."/>
            <person name="Barry K."/>
            <person name="Miller A.N."/>
            <person name="Grigoriev I.V."/>
            <person name="Debuchy R."/>
            <person name="Gladieux P."/>
            <person name="Thoren M.H."/>
            <person name="Johannesson H."/>
        </authorList>
    </citation>
    <scope>NUCLEOTIDE SEQUENCE</scope>
    <source>
        <strain evidence="2">SMH3187-1</strain>
    </source>
</reference>
<dbReference type="SMART" id="SM00256">
    <property type="entry name" value="FBOX"/>
    <property type="match status" value="1"/>
</dbReference>
<protein>
    <recommendedName>
        <fullName evidence="1">F-box domain-containing protein</fullName>
    </recommendedName>
</protein>
<dbReference type="Proteomes" id="UP001172155">
    <property type="component" value="Unassembled WGS sequence"/>
</dbReference>
<dbReference type="EMBL" id="JAUKUD010000005">
    <property type="protein sequence ID" value="KAK0743726.1"/>
    <property type="molecule type" value="Genomic_DNA"/>
</dbReference>
<dbReference type="Pfam" id="PF12937">
    <property type="entry name" value="F-box-like"/>
    <property type="match status" value="1"/>
</dbReference>